<dbReference type="Proteomes" id="UP001597511">
    <property type="component" value="Unassembled WGS sequence"/>
</dbReference>
<evidence type="ECO:0000313" key="1">
    <source>
        <dbReference type="EMBL" id="MFD2920946.1"/>
    </source>
</evidence>
<keyword evidence="2" id="KW-1185">Reference proteome</keyword>
<accession>A0ABW6A9F0</accession>
<dbReference type="Pfam" id="PF08309">
    <property type="entry name" value="LVIVD"/>
    <property type="match status" value="2"/>
</dbReference>
<dbReference type="RefSeq" id="WP_386100287.1">
    <property type="nucleotide sequence ID" value="NZ_JBHUOZ010000003.1"/>
</dbReference>
<protein>
    <submittedName>
        <fullName evidence="1">LVIVD repeat-containing protein</fullName>
    </submittedName>
</protein>
<reference evidence="2" key="1">
    <citation type="journal article" date="2019" name="Int. J. Syst. Evol. Microbiol.">
        <title>The Global Catalogue of Microorganisms (GCM) 10K type strain sequencing project: providing services to taxonomists for standard genome sequencing and annotation.</title>
        <authorList>
            <consortium name="The Broad Institute Genomics Platform"/>
            <consortium name="The Broad Institute Genome Sequencing Center for Infectious Disease"/>
            <person name="Wu L."/>
            <person name="Ma J."/>
        </authorList>
    </citation>
    <scope>NUCLEOTIDE SEQUENCE [LARGE SCALE GENOMIC DNA]</scope>
    <source>
        <strain evidence="2">KCTC 23299</strain>
    </source>
</reference>
<proteinExistence type="predicted"/>
<dbReference type="SUPFAM" id="SSF69322">
    <property type="entry name" value="Tricorn protease domain 2"/>
    <property type="match status" value="1"/>
</dbReference>
<sequence length="252" mass="26896">MKKITLYIFYTCFLLSAFNCSKESASHKESAAAGGAGGSTARFTISGNYLYVVDHTGLKTFDITSPLAPVYKGKKELGLNIETIFPYGNKLFIGSSTTMYIYSVATPDNPVLIASAQYQIRMACDPVVANETVAYATLRASGPCGGGVSQLVVYNIQNPSSPVLANTIALNNPYGLGMQGNALYVCESDGGLKVFDISSQYTPLFKTTVTGERFLDVIPYGDVLIAQVQGGMALYDIATNPLAPVFIAKINN</sequence>
<comment type="caution">
    <text evidence="1">The sequence shown here is derived from an EMBL/GenBank/DDBJ whole genome shotgun (WGS) entry which is preliminary data.</text>
</comment>
<name>A0ABW6A9F0_9BACT</name>
<evidence type="ECO:0000313" key="2">
    <source>
        <dbReference type="Proteomes" id="UP001597511"/>
    </source>
</evidence>
<dbReference type="EMBL" id="JBHUOZ010000003">
    <property type="protein sequence ID" value="MFD2920946.1"/>
    <property type="molecule type" value="Genomic_DNA"/>
</dbReference>
<dbReference type="InterPro" id="IPR013211">
    <property type="entry name" value="LVIVD"/>
</dbReference>
<gene>
    <name evidence="1" type="ORF">ACFS6H_14575</name>
</gene>
<organism evidence="1 2">
    <name type="scientific">Terrimonas rubra</name>
    <dbReference type="NCBI Taxonomy" id="1035890"/>
    <lineage>
        <taxon>Bacteria</taxon>
        <taxon>Pseudomonadati</taxon>
        <taxon>Bacteroidota</taxon>
        <taxon>Chitinophagia</taxon>
        <taxon>Chitinophagales</taxon>
        <taxon>Chitinophagaceae</taxon>
        <taxon>Terrimonas</taxon>
    </lineage>
</organism>